<reference evidence="11 12" key="1">
    <citation type="journal article" date="2018" name="Sci. Rep.">
        <title>Comparative analysis of the Pocillopora damicornis genome highlights role of immune system in coral evolution.</title>
        <authorList>
            <person name="Cunning R."/>
            <person name="Bay R.A."/>
            <person name="Gillette P."/>
            <person name="Baker A.C."/>
            <person name="Traylor-Knowles N."/>
        </authorList>
    </citation>
    <scope>NUCLEOTIDE SEQUENCE [LARGE SCALE GENOMIC DNA]</scope>
    <source>
        <strain evidence="11">RSMAS</strain>
        <tissue evidence="11">Whole animal</tissue>
    </source>
</reference>
<dbReference type="PANTHER" id="PTHR12433:SF11">
    <property type="entry name" value="MEDIATOR OF RNA POLYMERASE II TRANSCRIPTION SUBUNIT 25"/>
    <property type="match status" value="1"/>
</dbReference>
<feature type="compositionally biased region" description="Polar residues" evidence="9">
    <location>
        <begin position="327"/>
        <end position="341"/>
    </location>
</feature>
<dbReference type="OrthoDB" id="7690434at2759"/>
<keyword evidence="12" id="KW-1185">Reference proteome</keyword>
<name>A0A3M6U7Y5_POCDA</name>
<dbReference type="PROSITE" id="PS50234">
    <property type="entry name" value="VWFA"/>
    <property type="match status" value="1"/>
</dbReference>
<feature type="domain" description="VWFA" evidence="10">
    <location>
        <begin position="11"/>
        <end position="183"/>
    </location>
</feature>
<keyword evidence="5" id="KW-0010">Activator</keyword>
<evidence type="ECO:0000313" key="11">
    <source>
        <dbReference type="EMBL" id="RMX49696.1"/>
    </source>
</evidence>
<keyword evidence="4" id="KW-0805">Transcription regulation</keyword>
<dbReference type="InterPro" id="IPR002035">
    <property type="entry name" value="VWF_A"/>
</dbReference>
<feature type="region of interest" description="Disordered" evidence="9">
    <location>
        <begin position="325"/>
        <end position="374"/>
    </location>
</feature>
<evidence type="ECO:0000256" key="5">
    <source>
        <dbReference type="ARBA" id="ARBA00023159"/>
    </source>
</evidence>
<dbReference type="GO" id="GO:0045944">
    <property type="term" value="P:positive regulation of transcription by RNA polymerase II"/>
    <property type="evidence" value="ECO:0007669"/>
    <property type="project" value="TreeGrafter"/>
</dbReference>
<evidence type="ECO:0000256" key="1">
    <source>
        <dbReference type="ARBA" id="ARBA00004123"/>
    </source>
</evidence>
<comment type="caution">
    <text evidence="11">The sequence shown here is derived from an EMBL/GenBank/DDBJ whole genome shotgun (WGS) entry which is preliminary data.</text>
</comment>
<evidence type="ECO:0000256" key="2">
    <source>
        <dbReference type="ARBA" id="ARBA00009102"/>
    </source>
</evidence>
<dbReference type="EMBL" id="RCHS01002064">
    <property type="protein sequence ID" value="RMX49696.1"/>
    <property type="molecule type" value="Genomic_DNA"/>
</dbReference>
<dbReference type="InterPro" id="IPR021394">
    <property type="entry name" value="Med25_PTOV"/>
</dbReference>
<dbReference type="GO" id="GO:0005667">
    <property type="term" value="C:transcription regulator complex"/>
    <property type="evidence" value="ECO:0007669"/>
    <property type="project" value="TreeGrafter"/>
</dbReference>
<dbReference type="InterPro" id="IPR038196">
    <property type="entry name" value="Med25_PTOV_sf"/>
</dbReference>
<proteinExistence type="inferred from homology"/>
<dbReference type="PANTHER" id="PTHR12433">
    <property type="entry name" value="MEDIATOR OF RNA POLYMERASE II TRANSCRIPTION SUBUNIT 25"/>
    <property type="match status" value="1"/>
</dbReference>
<dbReference type="STRING" id="46731.A0A3M6U7Y5"/>
<keyword evidence="7" id="KW-0539">Nucleus</keyword>
<comment type="similarity">
    <text evidence="2">Belongs to the Mediator complex subunit 25 family.</text>
</comment>
<dbReference type="Proteomes" id="UP000275408">
    <property type="component" value="Unassembled WGS sequence"/>
</dbReference>
<dbReference type="Pfam" id="PF11265">
    <property type="entry name" value="Med25_VWA"/>
    <property type="match status" value="1"/>
</dbReference>
<dbReference type="Gene3D" id="2.40.290.30">
    <property type="entry name" value="Mediator complex subunit 25, ACID domain"/>
    <property type="match status" value="1"/>
</dbReference>
<dbReference type="SUPFAM" id="SSF53300">
    <property type="entry name" value="vWA-like"/>
    <property type="match status" value="1"/>
</dbReference>
<feature type="compositionally biased region" description="Pro residues" evidence="9">
    <location>
        <begin position="359"/>
        <end position="371"/>
    </location>
</feature>
<evidence type="ECO:0000256" key="7">
    <source>
        <dbReference type="ARBA" id="ARBA00023242"/>
    </source>
</evidence>
<evidence type="ECO:0000259" key="10">
    <source>
        <dbReference type="PROSITE" id="PS50234"/>
    </source>
</evidence>
<dbReference type="InterPro" id="IPR036465">
    <property type="entry name" value="vWFA_dom_sf"/>
</dbReference>
<dbReference type="InterPro" id="IPR021419">
    <property type="entry name" value="Mediator_Med25_VWA"/>
</dbReference>
<comment type="subcellular location">
    <subcellularLocation>
        <location evidence="1">Nucleus</location>
    </subcellularLocation>
</comment>
<accession>A0A3M6U7Y5</accession>
<evidence type="ECO:0000256" key="8">
    <source>
        <dbReference type="ARBA" id="ARBA00031958"/>
    </source>
</evidence>
<organism evidence="11 12">
    <name type="scientific">Pocillopora damicornis</name>
    <name type="common">Cauliflower coral</name>
    <name type="synonym">Millepora damicornis</name>
    <dbReference type="NCBI Taxonomy" id="46731"/>
    <lineage>
        <taxon>Eukaryota</taxon>
        <taxon>Metazoa</taxon>
        <taxon>Cnidaria</taxon>
        <taxon>Anthozoa</taxon>
        <taxon>Hexacorallia</taxon>
        <taxon>Scleractinia</taxon>
        <taxon>Astrocoeniina</taxon>
        <taxon>Pocilloporidae</taxon>
        <taxon>Pocillopora</taxon>
    </lineage>
</organism>
<gene>
    <name evidence="11" type="ORF">pdam_00008601</name>
</gene>
<dbReference type="GO" id="GO:0016592">
    <property type="term" value="C:mediator complex"/>
    <property type="evidence" value="ECO:0007669"/>
    <property type="project" value="TreeGrafter"/>
</dbReference>
<evidence type="ECO:0000256" key="4">
    <source>
        <dbReference type="ARBA" id="ARBA00023015"/>
    </source>
</evidence>
<evidence type="ECO:0000256" key="6">
    <source>
        <dbReference type="ARBA" id="ARBA00023163"/>
    </source>
</evidence>
<feature type="region of interest" description="Disordered" evidence="9">
    <location>
        <begin position="251"/>
        <end position="270"/>
    </location>
</feature>
<dbReference type="Pfam" id="PF11232">
    <property type="entry name" value="Med25"/>
    <property type="match status" value="1"/>
</dbReference>
<sequence>MVVTGDLYENDVIFVVEGTANLLLDFENLKKSYIEPAIHYFNGEVPMDFEYSFGDEYGPNQYGLVVYGTIGHTPEPAVHYVKETRSAKQILQYLDDVRFEGGGGEECSLLAEALSIALQIFDERTLQRGQHKGIVRKSCIVVSNSPPFGLPSRECADDYLDKTVEQLAEEMGQKKGVHLSVIAPRKIPALQRVFERSLTVDSKSVLSKDYSKDPNHLVCIQGLDLPVTCNNDSQAETVKNSAFMVETNLKPVPTPSQMINNGKESPEKSIKTKKILQRQLSEVKIQQPTTDSNLSMPSVNMLDSAASSLSSSSAAQQAKKILEIAKRQQSQPNPTPNSGQPANKMADGMKVPPGNWAPNPTPSPRPTPTPVPATQENQVAQRALVWTGNLEWQDTIRDPAGPQQKITRSLACHASVVPGDTIKANNWPPKLIMQLIPQNLLSTLGPLLQNSKTVAFHFAPNDQESLKALYRVMASHGIKFAGCVHFPPVPQCDVKVLLLIFSPKKRAFVGLIPVEQANFVDGIRTVVQKYKTDQVQRFPQQQSQVSQQPLLNPVGNTLITSTTAGLGQNPEGLATSTQTSVAPNIGLSFSGVGTGTHNMPVPMDQQDNPAVSTNCTALEALTVTIDLTQFS</sequence>
<dbReference type="AlphaFoldDB" id="A0A3M6U7Y5"/>
<keyword evidence="6" id="KW-0804">Transcription</keyword>
<protein>
    <recommendedName>
        <fullName evidence="3">Mediator of RNA polymerase II transcription subunit 25</fullName>
    </recommendedName>
    <alternativeName>
        <fullName evidence="8">Mediator complex subunit 25</fullName>
    </alternativeName>
</protein>
<evidence type="ECO:0000256" key="3">
    <source>
        <dbReference type="ARBA" id="ARBA00019694"/>
    </source>
</evidence>
<evidence type="ECO:0000256" key="9">
    <source>
        <dbReference type="SAM" id="MobiDB-lite"/>
    </source>
</evidence>
<evidence type="ECO:0000313" key="12">
    <source>
        <dbReference type="Proteomes" id="UP000275408"/>
    </source>
</evidence>